<dbReference type="OrthoDB" id="5598305at2759"/>
<dbReference type="Pfam" id="PF11711">
    <property type="entry name" value="Tim54"/>
    <property type="match status" value="1"/>
</dbReference>
<keyword evidence="8" id="KW-1133">Transmembrane helix</keyword>
<comment type="similarity">
    <text evidence="2">Belongs to the TIM54 family.</text>
</comment>
<organism evidence="13 14">
    <name type="scientific">Cronartium quercuum f. sp. fusiforme G11</name>
    <dbReference type="NCBI Taxonomy" id="708437"/>
    <lineage>
        <taxon>Eukaryota</taxon>
        <taxon>Fungi</taxon>
        <taxon>Dikarya</taxon>
        <taxon>Basidiomycota</taxon>
        <taxon>Pucciniomycotina</taxon>
        <taxon>Pucciniomycetes</taxon>
        <taxon>Pucciniales</taxon>
        <taxon>Coleosporiaceae</taxon>
        <taxon>Cronartium</taxon>
    </lineage>
</organism>
<dbReference type="EMBL" id="MU167269">
    <property type="protein sequence ID" value="KAG0145903.1"/>
    <property type="molecule type" value="Genomic_DNA"/>
</dbReference>
<evidence type="ECO:0000256" key="2">
    <source>
        <dbReference type="ARBA" id="ARBA00006355"/>
    </source>
</evidence>
<evidence type="ECO:0000256" key="11">
    <source>
        <dbReference type="ARBA" id="ARBA00023136"/>
    </source>
</evidence>
<evidence type="ECO:0000256" key="10">
    <source>
        <dbReference type="ARBA" id="ARBA00023128"/>
    </source>
</evidence>
<comment type="caution">
    <text evidence="13">The sequence shown here is derived from an EMBL/GenBank/DDBJ whole genome shotgun (WGS) entry which is preliminary data.</text>
</comment>
<keyword evidence="7" id="KW-0653">Protein transport</keyword>
<evidence type="ECO:0000256" key="7">
    <source>
        <dbReference type="ARBA" id="ARBA00022927"/>
    </source>
</evidence>
<reference evidence="13" key="1">
    <citation type="submission" date="2013-11" db="EMBL/GenBank/DDBJ databases">
        <title>Genome sequence of the fusiform rust pathogen reveals effectors for host alternation and coevolution with pine.</title>
        <authorList>
            <consortium name="DOE Joint Genome Institute"/>
            <person name="Smith K."/>
            <person name="Pendleton A."/>
            <person name="Kubisiak T."/>
            <person name="Anderson C."/>
            <person name="Salamov A."/>
            <person name="Aerts A."/>
            <person name="Riley R."/>
            <person name="Clum A."/>
            <person name="Lindquist E."/>
            <person name="Ence D."/>
            <person name="Campbell M."/>
            <person name="Kronenberg Z."/>
            <person name="Feau N."/>
            <person name="Dhillon B."/>
            <person name="Hamelin R."/>
            <person name="Burleigh J."/>
            <person name="Smith J."/>
            <person name="Yandell M."/>
            <person name="Nelson C."/>
            <person name="Grigoriev I."/>
            <person name="Davis J."/>
        </authorList>
    </citation>
    <scope>NUCLEOTIDE SEQUENCE</scope>
    <source>
        <strain evidence="13">G11</strain>
    </source>
</reference>
<keyword evidence="5" id="KW-0812">Transmembrane</keyword>
<feature type="compositionally biased region" description="Basic and acidic residues" evidence="12">
    <location>
        <begin position="273"/>
        <end position="282"/>
    </location>
</feature>
<dbReference type="Proteomes" id="UP000886653">
    <property type="component" value="Unassembled WGS sequence"/>
</dbReference>
<sequence length="531" mass="60390">MKASISTPTTTTTTTTNRSVNPAFRYLGIPQSWLLKRPRLPSHKTSAFLLISTSTLTLYLYDRYQCRKLKEIYVEETEHLSKELLPNSSTWLPRRVTVYGARVPEDVDVDRGAQWFKKYVKPILIAAAIDYRIENGTSPGALGRKIASDIHDERIIKAAQEKDGFKQPSIVPGMPGYQSWHFQQNRIAGANLILGRVSLKEYLWGLKKGYRQPLLLDGLEDEERLARSLNDEGLFDEPESNLDFDESLPEGLRSVSEQLRSDNDLTIDHELTLSNPESDHHTPSPASWFGSLTTFSTPNPPTNQIPLSPANQPLKTLSPTSIPEQPPLLLVPFDHPIGMIWWPLKLYRFFNRREEVKKGAEVAKSLILNQTEAIQPPTNLSGINQYCGWISNEKEEEEVDFSVKLTGSIHLDFLAPEADNHLKKSYKKAFKTINEERNLFREQLKERLIEARRFEHQPDVEGSKSTDEVVTEVQLRQEALRKEKKWRDAIEGWKIVRAGSGVCWDDEMAQSLRVFVSAGSVDRQDVSEAGV</sequence>
<evidence type="ECO:0000256" key="12">
    <source>
        <dbReference type="SAM" id="MobiDB-lite"/>
    </source>
</evidence>
<dbReference type="GO" id="GO:0015031">
    <property type="term" value="P:protein transport"/>
    <property type="evidence" value="ECO:0007669"/>
    <property type="project" value="UniProtKB-KW"/>
</dbReference>
<evidence type="ECO:0000256" key="4">
    <source>
        <dbReference type="ARBA" id="ARBA00022448"/>
    </source>
</evidence>
<evidence type="ECO:0000256" key="5">
    <source>
        <dbReference type="ARBA" id="ARBA00022692"/>
    </source>
</evidence>
<dbReference type="GO" id="GO:0005743">
    <property type="term" value="C:mitochondrial inner membrane"/>
    <property type="evidence" value="ECO:0007669"/>
    <property type="project" value="UniProtKB-SubCell"/>
</dbReference>
<evidence type="ECO:0000256" key="3">
    <source>
        <dbReference type="ARBA" id="ARBA00020796"/>
    </source>
</evidence>
<proteinExistence type="inferred from homology"/>
<feature type="region of interest" description="Disordered" evidence="12">
    <location>
        <begin position="273"/>
        <end position="321"/>
    </location>
</feature>
<evidence type="ECO:0000313" key="13">
    <source>
        <dbReference type="EMBL" id="KAG0145903.1"/>
    </source>
</evidence>
<protein>
    <recommendedName>
        <fullName evidence="3">Mitochondrial import inner membrane translocase subunit TIM54</fullName>
    </recommendedName>
</protein>
<evidence type="ECO:0000313" key="14">
    <source>
        <dbReference type="Proteomes" id="UP000886653"/>
    </source>
</evidence>
<keyword evidence="9" id="KW-0811">Translocation</keyword>
<accession>A0A9P6NH82</accession>
<keyword evidence="11" id="KW-0472">Membrane</keyword>
<keyword evidence="10" id="KW-0496">Mitochondrion</keyword>
<keyword evidence="14" id="KW-1185">Reference proteome</keyword>
<gene>
    <name evidence="13" type="ORF">CROQUDRAFT_78363</name>
</gene>
<evidence type="ECO:0000256" key="6">
    <source>
        <dbReference type="ARBA" id="ARBA00022792"/>
    </source>
</evidence>
<evidence type="ECO:0000256" key="9">
    <source>
        <dbReference type="ARBA" id="ARBA00023010"/>
    </source>
</evidence>
<comment type="subcellular location">
    <subcellularLocation>
        <location evidence="1">Mitochondrion inner membrane</location>
        <topology evidence="1">Single-pass membrane protein</topology>
    </subcellularLocation>
</comment>
<dbReference type="AlphaFoldDB" id="A0A9P6NH82"/>
<evidence type="ECO:0000256" key="8">
    <source>
        <dbReference type="ARBA" id="ARBA00022989"/>
    </source>
</evidence>
<dbReference type="InterPro" id="IPR021056">
    <property type="entry name" value="Mt_import_IM_translocase_Tim54"/>
</dbReference>
<feature type="compositionally biased region" description="Polar residues" evidence="12">
    <location>
        <begin position="304"/>
        <end position="321"/>
    </location>
</feature>
<keyword evidence="4" id="KW-0813">Transport</keyword>
<name>A0A9P6NH82_9BASI</name>
<evidence type="ECO:0000256" key="1">
    <source>
        <dbReference type="ARBA" id="ARBA00004434"/>
    </source>
</evidence>
<keyword evidence="6" id="KW-0999">Mitochondrion inner membrane</keyword>